<dbReference type="InterPro" id="IPR006094">
    <property type="entry name" value="Oxid_FAD_bind_N"/>
</dbReference>
<dbReference type="InterPro" id="IPR050416">
    <property type="entry name" value="FAD-linked_Oxidoreductase"/>
</dbReference>
<dbReference type="Proteomes" id="UP000007967">
    <property type="component" value="Chromosome"/>
</dbReference>
<evidence type="ECO:0000256" key="3">
    <source>
        <dbReference type="ARBA" id="ARBA00022630"/>
    </source>
</evidence>
<dbReference type="AlphaFoldDB" id="D2Q3U2"/>
<evidence type="ECO:0000256" key="5">
    <source>
        <dbReference type="ARBA" id="ARBA00023002"/>
    </source>
</evidence>
<dbReference type="InterPro" id="IPR016167">
    <property type="entry name" value="FAD-bd_PCMH_sub1"/>
</dbReference>
<dbReference type="PANTHER" id="PTHR42973:SF39">
    <property type="entry name" value="FAD-BINDING PCMH-TYPE DOMAIN-CONTAINING PROTEIN"/>
    <property type="match status" value="1"/>
</dbReference>
<dbReference type="InterPro" id="IPR036318">
    <property type="entry name" value="FAD-bd_PCMH-like_sf"/>
</dbReference>
<dbReference type="Gene3D" id="3.30.465.10">
    <property type="match status" value="1"/>
</dbReference>
<keyword evidence="8" id="KW-1185">Reference proteome</keyword>
<dbReference type="InterPro" id="IPR016169">
    <property type="entry name" value="FAD-bd_PCMH_sub2"/>
</dbReference>
<keyword evidence="4" id="KW-0274">FAD</keyword>
<dbReference type="PROSITE" id="PS51387">
    <property type="entry name" value="FAD_PCMH"/>
    <property type="match status" value="1"/>
</dbReference>
<evidence type="ECO:0000256" key="2">
    <source>
        <dbReference type="ARBA" id="ARBA00005466"/>
    </source>
</evidence>
<keyword evidence="5" id="KW-0560">Oxidoreductase</keyword>
<protein>
    <submittedName>
        <fullName evidence="7">FAD linked oxidase domain protein</fullName>
    </submittedName>
</protein>
<dbReference type="Pfam" id="PF01565">
    <property type="entry name" value="FAD_binding_4"/>
    <property type="match status" value="1"/>
</dbReference>
<dbReference type="InterPro" id="IPR016166">
    <property type="entry name" value="FAD-bd_PCMH"/>
</dbReference>
<evidence type="ECO:0000256" key="4">
    <source>
        <dbReference type="ARBA" id="ARBA00022827"/>
    </source>
</evidence>
<evidence type="ECO:0000313" key="8">
    <source>
        <dbReference type="Proteomes" id="UP000007967"/>
    </source>
</evidence>
<evidence type="ECO:0000256" key="1">
    <source>
        <dbReference type="ARBA" id="ARBA00001974"/>
    </source>
</evidence>
<dbReference type="eggNOG" id="COG0277">
    <property type="taxonomic scope" value="Bacteria"/>
</dbReference>
<feature type="domain" description="FAD-binding PCMH-type" evidence="6">
    <location>
        <begin position="32"/>
        <end position="199"/>
    </location>
</feature>
<gene>
    <name evidence="7" type="ordered locus">Kfla_6976</name>
</gene>
<proteinExistence type="inferred from homology"/>
<dbReference type="Gene3D" id="3.30.43.10">
    <property type="entry name" value="Uridine Diphospho-n-acetylenolpyruvylglucosamine Reductase, domain 2"/>
    <property type="match status" value="1"/>
</dbReference>
<evidence type="ECO:0000259" key="6">
    <source>
        <dbReference type="PROSITE" id="PS51387"/>
    </source>
</evidence>
<sequence length="442" mass="47186">MLSGSISSVVGMQTWTPTTDGYDDQRLGIQRLDPHRPAWIAGVTSATDVQEAVRYARDHALRVAVQGRGHGHTTPTDGVLITTGAFAGVSVDPRRRTAAIQPGATWQQVIDAAAPYGLAPLSGSFPGVGAVSYTLGGGTGLMARRYGFAADHVRRLELVTPDGELRTVTPEQEDLFWALRGGGGNFGIVTALEVDLFEVPTLAGGSLYYDLAAAPDVLATWHEWTRSVPDEVTSAVAVLAFPDIQPVPAPLRGKHVAQLQLSMLTGLDEAERLIAELRAEGEPLLDTVGELPFTESHRIFAEPDGPSPYRSRNVLLRDLEPAALATVPKLTGSDAPVMTLVAIRHLGGAMSRPPATPNAIGHRDALYSLTALSVTAEDVTALLEEIVAPWAPYGIGRSLNFSFAPLTSAEVAQAYEPSAYARLRRLRQELDPTGLLQPNHPL</sequence>
<dbReference type="SUPFAM" id="SSF56176">
    <property type="entry name" value="FAD-binding/transporter-associated domain-like"/>
    <property type="match status" value="1"/>
</dbReference>
<keyword evidence="3" id="KW-0285">Flavoprotein</keyword>
<comment type="similarity">
    <text evidence="2">Belongs to the oxygen-dependent FAD-linked oxidoreductase family.</text>
</comment>
<reference evidence="8" key="1">
    <citation type="submission" date="2009-09" db="EMBL/GenBank/DDBJ databases">
        <title>The complete genome of Kribbella flavida DSM 17836.</title>
        <authorList>
            <consortium name="US DOE Joint Genome Institute (JGI-PGF)"/>
            <person name="Lucas S."/>
            <person name="Copeland A."/>
            <person name="Lapidus A."/>
            <person name="Glavina del Rio T."/>
            <person name="Dalin E."/>
            <person name="Tice H."/>
            <person name="Bruce D."/>
            <person name="Goodwin L."/>
            <person name="Pitluck S."/>
            <person name="Kyrpides N."/>
            <person name="Mavromatis K."/>
            <person name="Ivanova N."/>
            <person name="Saunders E."/>
            <person name="Brettin T."/>
            <person name="Detter J.C."/>
            <person name="Han C."/>
            <person name="Larimer F."/>
            <person name="Land M."/>
            <person name="Hauser L."/>
            <person name="Markowitz V."/>
            <person name="Cheng J.-F."/>
            <person name="Hugenholtz P."/>
            <person name="Woyke T."/>
            <person name="Wu D."/>
            <person name="Pukall R."/>
            <person name="Klenk H.-P."/>
            <person name="Eisen J.A."/>
        </authorList>
    </citation>
    <scope>NUCLEOTIDE SEQUENCE [LARGE SCALE GENOMIC DNA]</scope>
    <source>
        <strain evidence="8">DSM 17836 / JCM 10339 / NBRC 14399</strain>
    </source>
</reference>
<dbReference type="InterPro" id="IPR016164">
    <property type="entry name" value="FAD-linked_Oxase-like_C"/>
</dbReference>
<dbReference type="KEGG" id="kfl:Kfla_6976"/>
<dbReference type="EMBL" id="CP001736">
    <property type="protein sequence ID" value="ADB35964.1"/>
    <property type="molecule type" value="Genomic_DNA"/>
</dbReference>
<name>D2Q3U2_KRIFD</name>
<comment type="cofactor">
    <cofactor evidence="1">
        <name>FAD</name>
        <dbReference type="ChEBI" id="CHEBI:57692"/>
    </cofactor>
</comment>
<reference evidence="7 8" key="2">
    <citation type="journal article" date="2010" name="Stand. Genomic Sci.">
        <title>Complete genome sequence of Kribbella flavida type strain (IFO 14399).</title>
        <authorList>
            <person name="Pukall R."/>
            <person name="Lapidus A."/>
            <person name="Glavina Del Rio T."/>
            <person name="Copeland A."/>
            <person name="Tice H."/>
            <person name="Cheng J.-F."/>
            <person name="Lucas S."/>
            <person name="Chen F."/>
            <person name="Nolan M."/>
            <person name="LaButti K."/>
            <person name="Pati A."/>
            <person name="Ivanova N."/>
            <person name="Mavrommatis K."/>
            <person name="Mikhailova N."/>
            <person name="Pitluck S."/>
            <person name="Bruce D."/>
            <person name="Goodwin L."/>
            <person name="Land M."/>
            <person name="Hauser L."/>
            <person name="Chang Y.-J."/>
            <person name="Jeffries C.D."/>
            <person name="Chen A."/>
            <person name="Palaniappan K."/>
            <person name="Chain P."/>
            <person name="Rohde M."/>
            <person name="Goeker M."/>
            <person name="Bristow J."/>
            <person name="Eisen J.A."/>
            <person name="Markowitz V."/>
            <person name="Hugenholtz P."/>
            <person name="Kyrpides N.C."/>
            <person name="Klenk H.-P."/>
            <person name="Brettin T."/>
        </authorList>
    </citation>
    <scope>NUCLEOTIDE SEQUENCE [LARGE SCALE GENOMIC DNA]</scope>
    <source>
        <strain evidence="8">DSM 17836 / JCM 10339 / NBRC 14399</strain>
    </source>
</reference>
<dbReference type="STRING" id="479435.Kfla_6976"/>
<accession>D2Q3U2</accession>
<dbReference type="GO" id="GO:0071949">
    <property type="term" value="F:FAD binding"/>
    <property type="evidence" value="ECO:0007669"/>
    <property type="project" value="InterPro"/>
</dbReference>
<evidence type="ECO:0000313" key="7">
    <source>
        <dbReference type="EMBL" id="ADB35964.1"/>
    </source>
</evidence>
<dbReference type="SUPFAM" id="SSF55103">
    <property type="entry name" value="FAD-linked oxidases, C-terminal domain"/>
    <property type="match status" value="1"/>
</dbReference>
<dbReference type="Gene3D" id="3.40.462.20">
    <property type="match status" value="1"/>
</dbReference>
<dbReference type="PANTHER" id="PTHR42973">
    <property type="entry name" value="BINDING OXIDOREDUCTASE, PUTATIVE (AFU_ORTHOLOGUE AFUA_1G17690)-RELATED"/>
    <property type="match status" value="1"/>
</dbReference>
<organism evidence="7 8">
    <name type="scientific">Kribbella flavida (strain DSM 17836 / JCM 10339 / NBRC 14399)</name>
    <dbReference type="NCBI Taxonomy" id="479435"/>
    <lineage>
        <taxon>Bacteria</taxon>
        <taxon>Bacillati</taxon>
        <taxon>Actinomycetota</taxon>
        <taxon>Actinomycetes</taxon>
        <taxon>Propionibacteriales</taxon>
        <taxon>Kribbellaceae</taxon>
        <taxon>Kribbella</taxon>
    </lineage>
</organism>
<dbReference type="HOGENOM" id="CLU_018354_10_0_11"/>
<dbReference type="GO" id="GO:0016491">
    <property type="term" value="F:oxidoreductase activity"/>
    <property type="evidence" value="ECO:0007669"/>
    <property type="project" value="UniProtKB-KW"/>
</dbReference>